<evidence type="ECO:0000256" key="3">
    <source>
        <dbReference type="ARBA" id="ARBA00023004"/>
    </source>
</evidence>
<dbReference type="Pfam" id="PF13442">
    <property type="entry name" value="Cytochrome_CBB3"/>
    <property type="match status" value="1"/>
</dbReference>
<dbReference type="Gene3D" id="3.30.365.10">
    <property type="entry name" value="Aldehyde oxidase/xanthine dehydrogenase, molybdopterin binding domain"/>
    <property type="match status" value="2"/>
</dbReference>
<evidence type="ECO:0000256" key="6">
    <source>
        <dbReference type="SAM" id="Phobius"/>
    </source>
</evidence>
<feature type="domain" description="Cytochrome c" evidence="7">
    <location>
        <begin position="606"/>
        <end position="714"/>
    </location>
</feature>
<dbReference type="PANTHER" id="PTHR35008:SF8">
    <property type="entry name" value="ALCOHOL DEHYDROGENASE CYTOCHROME C SUBUNIT"/>
    <property type="match status" value="1"/>
</dbReference>
<sequence>MRDDRQMTVQADAPLATDNAPQDRDDASRTHHARYGWPAGEARTHASLDIETRIAPDGQITAWRYRAQLGAEQDDRDAIRRRLPSDDGARDRDDDPSSDAVPGAGASAAAPPFVYRHAQTSIEMAAAAAAIPPHAHVFARESFVDELAGALRRDPVALRLQHLDASQDAGPREIIRMVSERAAWGAPGAAGRPAGARLSGRGFAFDGARSPSSSGTIAVPATRADESAQPGIVATHDRHHEQPNADATHDSGDANWSAWVVDLDVDRATGEVAVRRVVAGQGVGAPDQASLAGLPAWQIEAAISRVMGTRLAARPAHDETDTAARPDAFAHELIFAGDARPDAHDQRSAHDAHRIEQVAAPAAAAIANALYDATGVRFRAPPFDPERIRAALAHPESADFGDEPAAVAPRRASRWRRWLAGGGIGGMAGGLIGLACAILPGPAPIAPVAPGGADAAMWSAATLERGRQIAIAGDCAVCHTAPGGAPNAGGLALDTPFGTIYTTNLTPDPETGIGAWSYPAFARAMREGIGRDGTHLYPAFPYTAFAKLSEPDLLALYAYLMSQPPVKHVPPKTKLPFPLDRRRLLAGWNWLFHDARPFTPDPSRSAAWNRGKYLVDGAGHCGACHTPRNALGAEKGGFAYLSGGEAEGWVAPPLVASRTAPVPWTEPALFEYLRTGFSAQHGVAAGPMAPVVAGLASLPESDVRAIAHYLSSLSPPVDAAAAADAAARHTRGAEAVATLGLENGRRAFDAACAVCHAESGGVGHFGVRPLMGLNTSVSQATPDNLLRVLHNGIDHPATERLGYMPGFRDAFDDRQMAELAAYIRARYAPGQPAWRNLADVSARIRQEDVH</sequence>
<keyword evidence="3 4" id="KW-0408">Iron</keyword>
<protein>
    <submittedName>
        <fullName evidence="8">Cytochrome C</fullName>
    </submittedName>
</protein>
<dbReference type="InterPro" id="IPR009056">
    <property type="entry name" value="Cyt_c-like_dom"/>
</dbReference>
<dbReference type="PANTHER" id="PTHR35008">
    <property type="entry name" value="BLL4482 PROTEIN-RELATED"/>
    <property type="match status" value="1"/>
</dbReference>
<feature type="transmembrane region" description="Helical" evidence="6">
    <location>
        <begin position="418"/>
        <end position="440"/>
    </location>
</feature>
<keyword evidence="6" id="KW-1133">Transmembrane helix</keyword>
<evidence type="ECO:0000313" key="8">
    <source>
        <dbReference type="EMBL" id="KWF27211.1"/>
    </source>
</evidence>
<keyword evidence="6" id="KW-0472">Membrane</keyword>
<evidence type="ECO:0000256" key="5">
    <source>
        <dbReference type="SAM" id="MobiDB-lite"/>
    </source>
</evidence>
<keyword evidence="2 4" id="KW-0479">Metal-binding</keyword>
<dbReference type="GO" id="GO:0020037">
    <property type="term" value="F:heme binding"/>
    <property type="evidence" value="ECO:0007669"/>
    <property type="project" value="InterPro"/>
</dbReference>
<organism evidence="8 9">
    <name type="scientific">Burkholderia pseudomultivorans</name>
    <dbReference type="NCBI Taxonomy" id="1207504"/>
    <lineage>
        <taxon>Bacteria</taxon>
        <taxon>Pseudomonadati</taxon>
        <taxon>Pseudomonadota</taxon>
        <taxon>Betaproteobacteria</taxon>
        <taxon>Burkholderiales</taxon>
        <taxon>Burkholderiaceae</taxon>
        <taxon>Burkholderia</taxon>
        <taxon>Burkholderia cepacia complex</taxon>
    </lineage>
</organism>
<dbReference type="EMBL" id="LPJR01000041">
    <property type="protein sequence ID" value="KWF27211.1"/>
    <property type="molecule type" value="Genomic_DNA"/>
</dbReference>
<dbReference type="InterPro" id="IPR037165">
    <property type="entry name" value="AldOxase/xan_DH_Mopterin-bd_sf"/>
</dbReference>
<feature type="domain" description="Cytochrome c" evidence="7">
    <location>
        <begin position="461"/>
        <end position="564"/>
    </location>
</feature>
<proteinExistence type="predicted"/>
<dbReference type="SUPFAM" id="SSF56003">
    <property type="entry name" value="Molybdenum cofactor-binding domain"/>
    <property type="match status" value="1"/>
</dbReference>
<dbReference type="GO" id="GO:0009055">
    <property type="term" value="F:electron transfer activity"/>
    <property type="evidence" value="ECO:0007669"/>
    <property type="project" value="InterPro"/>
</dbReference>
<evidence type="ECO:0000259" key="7">
    <source>
        <dbReference type="PROSITE" id="PS51007"/>
    </source>
</evidence>
<dbReference type="OrthoDB" id="9809720at2"/>
<dbReference type="SUPFAM" id="SSF46626">
    <property type="entry name" value="Cytochrome c"/>
    <property type="match status" value="3"/>
</dbReference>
<feature type="region of interest" description="Disordered" evidence="5">
    <location>
        <begin position="73"/>
        <end position="107"/>
    </location>
</feature>
<dbReference type="AlphaFoldDB" id="A0A132EFJ8"/>
<feature type="compositionally biased region" description="Basic and acidic residues" evidence="5">
    <location>
        <begin position="76"/>
        <end position="95"/>
    </location>
</feature>
<dbReference type="PROSITE" id="PS51007">
    <property type="entry name" value="CYTC"/>
    <property type="match status" value="3"/>
</dbReference>
<keyword evidence="6" id="KW-0812">Transmembrane</keyword>
<feature type="region of interest" description="Disordered" evidence="5">
    <location>
        <begin position="1"/>
        <end position="46"/>
    </location>
</feature>
<evidence type="ECO:0000256" key="2">
    <source>
        <dbReference type="ARBA" id="ARBA00022723"/>
    </source>
</evidence>
<evidence type="ECO:0000256" key="1">
    <source>
        <dbReference type="ARBA" id="ARBA00022617"/>
    </source>
</evidence>
<dbReference type="GO" id="GO:0046872">
    <property type="term" value="F:metal ion binding"/>
    <property type="evidence" value="ECO:0007669"/>
    <property type="project" value="UniProtKB-KW"/>
</dbReference>
<dbReference type="Gene3D" id="1.10.760.10">
    <property type="entry name" value="Cytochrome c-like domain"/>
    <property type="match status" value="3"/>
</dbReference>
<dbReference type="InterPro" id="IPR036909">
    <property type="entry name" value="Cyt_c-like_dom_sf"/>
</dbReference>
<dbReference type="Pfam" id="PF00034">
    <property type="entry name" value="Cytochrom_C"/>
    <property type="match status" value="1"/>
</dbReference>
<feature type="compositionally biased region" description="Low complexity" evidence="5">
    <location>
        <begin position="98"/>
        <end position="107"/>
    </location>
</feature>
<dbReference type="GO" id="GO:0016491">
    <property type="term" value="F:oxidoreductase activity"/>
    <property type="evidence" value="ECO:0007669"/>
    <property type="project" value="InterPro"/>
</dbReference>
<evidence type="ECO:0000256" key="4">
    <source>
        <dbReference type="PROSITE-ProRule" id="PRU00433"/>
    </source>
</evidence>
<name>A0A132EFJ8_9BURK</name>
<keyword evidence="1 4" id="KW-0349">Heme</keyword>
<accession>A0A132EFJ8</accession>
<evidence type="ECO:0000313" key="9">
    <source>
        <dbReference type="Proteomes" id="UP000062912"/>
    </source>
</evidence>
<gene>
    <name evidence="8" type="ORF">WT56_19495</name>
</gene>
<dbReference type="InterPro" id="IPR051459">
    <property type="entry name" value="Cytochrome_c-type_DH"/>
</dbReference>
<feature type="domain" description="Cytochrome c" evidence="7">
    <location>
        <begin position="739"/>
        <end position="827"/>
    </location>
</feature>
<comment type="caution">
    <text evidence="8">The sequence shown here is derived from an EMBL/GenBank/DDBJ whole genome shotgun (WGS) entry which is preliminary data.</text>
</comment>
<dbReference type="Proteomes" id="UP000062912">
    <property type="component" value="Unassembled WGS sequence"/>
</dbReference>
<reference evidence="8 9" key="1">
    <citation type="submission" date="2015-11" db="EMBL/GenBank/DDBJ databases">
        <title>Expanding the genomic diversity of Burkholderia species for the development of highly accurate diagnostics.</title>
        <authorList>
            <person name="Sahl J."/>
            <person name="Keim P."/>
            <person name="Wagner D."/>
        </authorList>
    </citation>
    <scope>NUCLEOTIDE SEQUENCE [LARGE SCALE GENOMIC DNA]</scope>
    <source>
        <strain evidence="8 9">MSMB368WGS</strain>
    </source>
</reference>